<proteinExistence type="predicted"/>
<reference evidence="2" key="1">
    <citation type="journal article" date="2011" name="Appl. Environ. Microbiol.">
        <title>Bacteriophages LIMElight and LIMEzero of Pantoea agglomerans, belonging to the "phiKMV-like viruses".</title>
        <authorList>
            <person name="Adriaenssens E.M."/>
            <person name="Ceyssens P.J."/>
            <person name="Dunon V."/>
            <person name="Ackermann H.W."/>
            <person name="Van Vaerenbergh J."/>
            <person name="Maes M."/>
            <person name="De Proft M."/>
            <person name="Lavigne R."/>
        </authorList>
    </citation>
    <scope>NUCLEOTIDE SEQUENCE [LARGE SCALE GENOMIC DNA]</scope>
</reference>
<keyword evidence="2" id="KW-1185">Reference proteome</keyword>
<sequence length="93" mass="10029">MHVDLWSGVCTYKGEEMETTVSGNENGILLVQEFRGDTDIIGMERDEAIDIAFAILKDCAPTLAEALEGIRGPAATARSLPCETGIVNTEQDN</sequence>
<name>E1Y3T2_9CAUD</name>
<dbReference type="EMBL" id="FR687252">
    <property type="protein sequence ID" value="CBW54784.1"/>
    <property type="molecule type" value="Genomic_DNA"/>
</dbReference>
<dbReference type="GeneID" id="14006749"/>
<organism evidence="1 2">
    <name type="scientific">Pantoea phage LIMElight</name>
    <dbReference type="NCBI Taxonomy" id="881915"/>
    <lineage>
        <taxon>Viruses</taxon>
        <taxon>Duplodnaviria</taxon>
        <taxon>Heunggongvirae</taxon>
        <taxon>Uroviricota</taxon>
        <taxon>Caudoviricetes</taxon>
        <taxon>Autographivirales</taxon>
        <taxon>Autoscriptoviridae</taxon>
        <taxon>Slopekvirinae</taxon>
        <taxon>Limelightvirus</taxon>
        <taxon>Limelightvirus limelight</taxon>
    </lineage>
</organism>
<evidence type="ECO:0000313" key="1">
    <source>
        <dbReference type="EMBL" id="CBW54784.1"/>
    </source>
</evidence>
<dbReference type="Proteomes" id="UP000006684">
    <property type="component" value="Segment"/>
</dbReference>
<protein>
    <submittedName>
        <fullName evidence="1">Uncharacterized protein</fullName>
    </submittedName>
</protein>
<dbReference type="KEGG" id="vg:14006749"/>
<evidence type="ECO:0000313" key="2">
    <source>
        <dbReference type="Proteomes" id="UP000006684"/>
    </source>
</evidence>
<dbReference type="RefSeq" id="YP_007002879.1">
    <property type="nucleotide sequence ID" value="NC_019454.1"/>
</dbReference>
<accession>E1Y3T2</accession>